<reference evidence="1 2" key="1">
    <citation type="submission" date="2018-03" db="EMBL/GenBank/DDBJ databases">
        <title>Genome assembly of novel Miniimonas species PCH200.</title>
        <authorList>
            <person name="Thakur V."/>
            <person name="Kumar V."/>
            <person name="Singh D."/>
        </authorList>
    </citation>
    <scope>NUCLEOTIDE SEQUENCE [LARGE SCALE GENOMIC DNA]</scope>
    <source>
        <strain evidence="1 2">PCH200</strain>
    </source>
</reference>
<dbReference type="CDD" id="cd07822">
    <property type="entry name" value="SRPBCC_4"/>
    <property type="match status" value="1"/>
</dbReference>
<proteinExistence type="predicted"/>
<dbReference type="InterPro" id="IPR019587">
    <property type="entry name" value="Polyketide_cyclase/dehydratase"/>
</dbReference>
<name>A0A2U1ZSB0_9MICO</name>
<gene>
    <name evidence="1" type="ORF">C8046_03385</name>
</gene>
<dbReference type="SUPFAM" id="SSF55961">
    <property type="entry name" value="Bet v1-like"/>
    <property type="match status" value="1"/>
</dbReference>
<evidence type="ECO:0000313" key="1">
    <source>
        <dbReference type="EMBL" id="PWD49869.1"/>
    </source>
</evidence>
<dbReference type="AlphaFoldDB" id="A0A2U1ZSB0"/>
<dbReference type="PANTHER" id="PTHR36166">
    <property type="entry name" value="CHROMOSOME 9, WHOLE GENOME SHOTGUN SEQUENCE"/>
    <property type="match status" value="1"/>
</dbReference>
<accession>A0A2U1ZSB0</accession>
<dbReference type="EMBL" id="PYHR01000002">
    <property type="protein sequence ID" value="PWD49869.1"/>
    <property type="molecule type" value="Genomic_DNA"/>
</dbReference>
<evidence type="ECO:0000313" key="2">
    <source>
        <dbReference type="Proteomes" id="UP000245166"/>
    </source>
</evidence>
<dbReference type="InterPro" id="IPR023393">
    <property type="entry name" value="START-like_dom_sf"/>
</dbReference>
<dbReference type="PANTHER" id="PTHR36166:SF1">
    <property type="entry name" value="SRPBCC DOMAIN-CONTAINING PROTEIN"/>
    <property type="match status" value="1"/>
</dbReference>
<dbReference type="Gene3D" id="3.30.530.20">
    <property type="match status" value="1"/>
</dbReference>
<keyword evidence="2" id="KW-1185">Reference proteome</keyword>
<protein>
    <submittedName>
        <fullName evidence="1">SRPBCC domain-containing protein</fullName>
    </submittedName>
</protein>
<dbReference type="Pfam" id="PF10604">
    <property type="entry name" value="Polyketide_cyc2"/>
    <property type="match status" value="1"/>
</dbReference>
<dbReference type="RefSeq" id="WP_109228252.1">
    <property type="nucleotide sequence ID" value="NZ_PYHR01000002.1"/>
</dbReference>
<dbReference type="Proteomes" id="UP000245166">
    <property type="component" value="Unassembled WGS sequence"/>
</dbReference>
<sequence length="191" mass="21265">MTTTERPRPALDRRRRRRRRALVALGIVVVLVGAALGQRAHPYRLESTVEIDAPREVVWDVLTDFGAYPEWNPALVGMAGELAVGETLRFATDASDDALVFEPVVREVRPEEELRWEGRLLLGGLFDGEHSFELRETDTGGTVLVQVEDFRGIAVPFLTGWLRENTLPDFVAMNDALRERAEAGAVAIDDA</sequence>
<dbReference type="OrthoDB" id="191189at2"/>
<comment type="caution">
    <text evidence="1">The sequence shown here is derived from an EMBL/GenBank/DDBJ whole genome shotgun (WGS) entry which is preliminary data.</text>
</comment>
<organism evidence="1 2">
    <name type="scientific">Serinibacter arcticus</name>
    <dbReference type="NCBI Taxonomy" id="1655435"/>
    <lineage>
        <taxon>Bacteria</taxon>
        <taxon>Bacillati</taxon>
        <taxon>Actinomycetota</taxon>
        <taxon>Actinomycetes</taxon>
        <taxon>Micrococcales</taxon>
        <taxon>Beutenbergiaceae</taxon>
        <taxon>Serinibacter</taxon>
    </lineage>
</organism>